<accession>A0A2R6Y2Y7</accession>
<protein>
    <submittedName>
        <fullName evidence="4">Vitamin B12 ABC transporter, B12-binding component BtuF</fullName>
    </submittedName>
</protein>
<evidence type="ECO:0000313" key="4">
    <source>
        <dbReference type="EMBL" id="PTQ57028.1"/>
    </source>
</evidence>
<dbReference type="GO" id="GO:0071281">
    <property type="term" value="P:cellular response to iron ion"/>
    <property type="evidence" value="ECO:0007669"/>
    <property type="project" value="TreeGrafter"/>
</dbReference>
<evidence type="ECO:0000256" key="1">
    <source>
        <dbReference type="ARBA" id="ARBA00008814"/>
    </source>
</evidence>
<dbReference type="Gene3D" id="3.40.50.1980">
    <property type="entry name" value="Nitrogenase molybdenum iron protein domain"/>
    <property type="match status" value="2"/>
</dbReference>
<proteinExistence type="inferred from homology"/>
<dbReference type="Proteomes" id="UP000244338">
    <property type="component" value="Unassembled WGS sequence"/>
</dbReference>
<evidence type="ECO:0000256" key="2">
    <source>
        <dbReference type="ARBA" id="ARBA00022729"/>
    </source>
</evidence>
<dbReference type="PROSITE" id="PS50983">
    <property type="entry name" value="FE_B12_PBP"/>
    <property type="match status" value="1"/>
</dbReference>
<evidence type="ECO:0000259" key="3">
    <source>
        <dbReference type="PROSITE" id="PS50983"/>
    </source>
</evidence>
<keyword evidence="2" id="KW-0732">Signal</keyword>
<comment type="similarity">
    <text evidence="1">Belongs to the bacterial solute-binding protein 8 family.</text>
</comment>
<dbReference type="PANTHER" id="PTHR30535:SF34">
    <property type="entry name" value="MOLYBDATE-BINDING PROTEIN MOLA"/>
    <property type="match status" value="1"/>
</dbReference>
<dbReference type="InterPro" id="IPR054828">
    <property type="entry name" value="Vit_B12_bind_prot"/>
</dbReference>
<organism evidence="4 5">
    <name type="scientific">Candidatus Carbonibacillus altaicus</name>
    <dbReference type="NCBI Taxonomy" id="2163959"/>
    <lineage>
        <taxon>Bacteria</taxon>
        <taxon>Bacillati</taxon>
        <taxon>Bacillota</taxon>
        <taxon>Bacilli</taxon>
        <taxon>Bacillales</taxon>
        <taxon>Candidatus Carbonibacillus</taxon>
    </lineage>
</organism>
<gene>
    <name evidence="4" type="ORF">BSOLF_2298</name>
</gene>
<dbReference type="InterPro" id="IPR002491">
    <property type="entry name" value="ABC_transptr_periplasmic_BD"/>
</dbReference>
<dbReference type="SUPFAM" id="SSF53807">
    <property type="entry name" value="Helical backbone' metal receptor"/>
    <property type="match status" value="1"/>
</dbReference>
<reference evidence="5" key="1">
    <citation type="journal article" date="2018" name="Sci. Rep.">
        <title>Lignite coal burning seam in the remote Altai Mountains harbors a hydrogen-driven thermophilic microbial community.</title>
        <authorList>
            <person name="Kadnikov V.V."/>
            <person name="Mardanov A.V."/>
            <person name="Ivasenko D.A."/>
            <person name="Antsiferov D.V."/>
            <person name="Beletsky A.V."/>
            <person name="Karnachuk O.V."/>
            <person name="Ravin N.V."/>
        </authorList>
    </citation>
    <scope>NUCLEOTIDE SEQUENCE [LARGE SCALE GENOMIC DNA]</scope>
</reference>
<name>A0A2R6Y2Y7_9BACL</name>
<dbReference type="PANTHER" id="PTHR30535">
    <property type="entry name" value="VITAMIN B12-BINDING PROTEIN"/>
    <property type="match status" value="1"/>
</dbReference>
<dbReference type="Pfam" id="PF01497">
    <property type="entry name" value="Peripla_BP_2"/>
    <property type="match status" value="1"/>
</dbReference>
<evidence type="ECO:0000313" key="5">
    <source>
        <dbReference type="Proteomes" id="UP000244338"/>
    </source>
</evidence>
<sequence>MLLITVFMAVLGGCGGRIGVVQKAAEEDVKDALFPTRIVSLLPSNTELLAALSATDRLVCVTSNDTYPPDVTRLPEVGDMTVNGEAVLACAPDLVLASPYQEEDVVPFLRRSGIPVLVVPEARNLTDIVTALVEVGRAIGADDRAQAVAAHLTTVLETFSLPDGMREGEPRIWLEIAPPPELYTAGGDTFLGEALRRAGGRGLADAETGWPLWSAEDVLAKDPNIILLLHHAYPDVRARAQEEQDRPRPVRKAPPDVVARLAERPGWAKISAIRHGSVYVLDEDIFSRPTPRLIEALPELAYVLAGMKADAAEDGR</sequence>
<dbReference type="EMBL" id="PEBX01000014">
    <property type="protein sequence ID" value="PTQ57028.1"/>
    <property type="molecule type" value="Genomic_DNA"/>
</dbReference>
<dbReference type="InterPro" id="IPR050902">
    <property type="entry name" value="ABC_Transporter_SBP"/>
</dbReference>
<feature type="domain" description="Fe/B12 periplasmic-binding" evidence="3">
    <location>
        <begin position="37"/>
        <end position="308"/>
    </location>
</feature>
<dbReference type="NCBIfam" id="NF038402">
    <property type="entry name" value="TroA_like"/>
    <property type="match status" value="1"/>
</dbReference>
<dbReference type="AlphaFoldDB" id="A0A2R6Y2Y7"/>
<comment type="caution">
    <text evidence="4">The sequence shown here is derived from an EMBL/GenBank/DDBJ whole genome shotgun (WGS) entry which is preliminary data.</text>
</comment>